<name>A0A3N6M953_9EURY</name>
<feature type="transmembrane region" description="Helical" evidence="2">
    <location>
        <begin position="48"/>
        <end position="69"/>
    </location>
</feature>
<evidence type="ECO:0000313" key="4">
    <source>
        <dbReference type="Proteomes" id="UP000273828"/>
    </source>
</evidence>
<sequence length="91" mass="9538">MSSIRRLLKGLFASVVGIVVIGLLATVVFAVTIFVVSTGASLAGYEPSADYVVIAAALIVVSVILTGGFTPRLSGRSDDEDGDRFDDRTFN</sequence>
<keyword evidence="2" id="KW-0472">Membrane</keyword>
<evidence type="ECO:0000256" key="1">
    <source>
        <dbReference type="SAM" id="MobiDB-lite"/>
    </source>
</evidence>
<comment type="caution">
    <text evidence="3">The sequence shown here is derived from an EMBL/GenBank/DDBJ whole genome shotgun (WGS) entry which is preliminary data.</text>
</comment>
<feature type="region of interest" description="Disordered" evidence="1">
    <location>
        <begin position="69"/>
        <end position="91"/>
    </location>
</feature>
<dbReference type="AlphaFoldDB" id="A0A3N6M953"/>
<evidence type="ECO:0000256" key="2">
    <source>
        <dbReference type="SAM" id="Phobius"/>
    </source>
</evidence>
<evidence type="ECO:0000313" key="3">
    <source>
        <dbReference type="EMBL" id="RQG92800.1"/>
    </source>
</evidence>
<accession>A0A3N6M953</accession>
<feature type="transmembrane region" description="Helical" evidence="2">
    <location>
        <begin position="12"/>
        <end position="36"/>
    </location>
</feature>
<proteinExistence type="predicted"/>
<dbReference type="RefSeq" id="WP_124176675.1">
    <property type="nucleotide sequence ID" value="NZ_REFY01000001.1"/>
</dbReference>
<reference evidence="3 4" key="1">
    <citation type="submission" date="2018-10" db="EMBL/GenBank/DDBJ databases">
        <title>Natrarchaeobius chitinivorans gen. nov., sp. nov., and Natrarchaeobius haloalkaliphilus sp. nov., alkaliphilic, chitin-utilizing haloarchaea from hypersaline alkaline lakes.</title>
        <authorList>
            <person name="Sorokin D.Y."/>
            <person name="Elcheninov A.G."/>
            <person name="Kostrikina N.A."/>
            <person name="Bale N.J."/>
            <person name="Sinninghe Damste J.S."/>
            <person name="Khijniak T.V."/>
            <person name="Kublanov I.V."/>
            <person name="Toshchakov S.V."/>
        </authorList>
    </citation>
    <scope>NUCLEOTIDE SEQUENCE [LARGE SCALE GENOMIC DNA]</scope>
    <source>
        <strain evidence="3 4">AArcht-Sl</strain>
    </source>
</reference>
<organism evidence="3 4">
    <name type="scientific">Natrarchaeobius halalkaliphilus</name>
    <dbReference type="NCBI Taxonomy" id="1679091"/>
    <lineage>
        <taxon>Archaea</taxon>
        <taxon>Methanobacteriati</taxon>
        <taxon>Methanobacteriota</taxon>
        <taxon>Stenosarchaea group</taxon>
        <taxon>Halobacteria</taxon>
        <taxon>Halobacteriales</taxon>
        <taxon>Natrialbaceae</taxon>
        <taxon>Natrarchaeobius</taxon>
    </lineage>
</organism>
<gene>
    <name evidence="3" type="ORF">EA462_00800</name>
</gene>
<dbReference type="Proteomes" id="UP000273828">
    <property type="component" value="Unassembled WGS sequence"/>
</dbReference>
<keyword evidence="4" id="KW-1185">Reference proteome</keyword>
<protein>
    <submittedName>
        <fullName evidence="3">Uncharacterized protein</fullName>
    </submittedName>
</protein>
<keyword evidence="2" id="KW-0812">Transmembrane</keyword>
<dbReference type="EMBL" id="REFY01000001">
    <property type="protein sequence ID" value="RQG92800.1"/>
    <property type="molecule type" value="Genomic_DNA"/>
</dbReference>
<keyword evidence="2" id="KW-1133">Transmembrane helix</keyword>